<feature type="chain" id="PRO_5015736742" description="Outer membrane protein beta-barrel domain-containing protein" evidence="1">
    <location>
        <begin position="19"/>
        <end position="229"/>
    </location>
</feature>
<proteinExistence type="predicted"/>
<dbReference type="EMBL" id="QCZH01000009">
    <property type="protein sequence ID" value="PWA08915.1"/>
    <property type="molecule type" value="Genomic_DNA"/>
</dbReference>
<protein>
    <recommendedName>
        <fullName evidence="4">Outer membrane protein beta-barrel domain-containing protein</fullName>
    </recommendedName>
</protein>
<dbReference type="OrthoDB" id="1445341at2"/>
<feature type="signal peptide" evidence="1">
    <location>
        <begin position="1"/>
        <end position="18"/>
    </location>
</feature>
<dbReference type="Proteomes" id="UP000245618">
    <property type="component" value="Unassembled WGS sequence"/>
</dbReference>
<gene>
    <name evidence="2" type="ORF">DB891_09675</name>
</gene>
<evidence type="ECO:0000256" key="1">
    <source>
        <dbReference type="SAM" id="SignalP"/>
    </source>
</evidence>
<dbReference type="RefSeq" id="WP_116762981.1">
    <property type="nucleotide sequence ID" value="NZ_QCZH01000009.1"/>
</dbReference>
<reference evidence="2 3" key="1">
    <citation type="submission" date="2018-04" db="EMBL/GenBank/DDBJ databases">
        <title>Flavobacterium sp. nov., isolated from glacier ice.</title>
        <authorList>
            <person name="Liu Q."/>
            <person name="Xin Y.-H."/>
        </authorList>
    </citation>
    <scope>NUCLEOTIDE SEQUENCE [LARGE SCALE GENOMIC DNA]</scope>
    <source>
        <strain evidence="2 3">LB2P30</strain>
    </source>
</reference>
<accession>A0A2U1JVB6</accession>
<organism evidence="2 3">
    <name type="scientific">Flavobacterium laiguense</name>
    <dbReference type="NCBI Taxonomy" id="2169409"/>
    <lineage>
        <taxon>Bacteria</taxon>
        <taxon>Pseudomonadati</taxon>
        <taxon>Bacteroidota</taxon>
        <taxon>Flavobacteriia</taxon>
        <taxon>Flavobacteriales</taxon>
        <taxon>Flavobacteriaceae</taxon>
        <taxon>Flavobacterium</taxon>
    </lineage>
</organism>
<dbReference type="AlphaFoldDB" id="A0A2U1JVB6"/>
<evidence type="ECO:0008006" key="4">
    <source>
        <dbReference type="Google" id="ProtNLM"/>
    </source>
</evidence>
<evidence type="ECO:0000313" key="3">
    <source>
        <dbReference type="Proteomes" id="UP000245618"/>
    </source>
</evidence>
<keyword evidence="1" id="KW-0732">Signal</keyword>
<evidence type="ECO:0000313" key="2">
    <source>
        <dbReference type="EMBL" id="PWA08915.1"/>
    </source>
</evidence>
<comment type="caution">
    <text evidence="2">The sequence shown here is derived from an EMBL/GenBank/DDBJ whole genome shotgun (WGS) entry which is preliminary data.</text>
</comment>
<sequence>MKKIILFILLIISMNANAQTVRGFGGFSSYLQWDFYKSSYFGVNTGTEFKISSYFMPELEFSYFYGTLEQASRYNNQLLQTSSYTRSVSSLNFSFCPKIALGNKKDGAGYLVILPRYTFSQIEAKGDFIVVNESKTLIENRDFQKGSQHSLGLGIGYDIDTSDDNSNSLCLILYYSGVNLGKVINEMEHSSGYKINDKGVLGAGLNYYFSFKKEPRPKPRPIKIPEPLQ</sequence>
<name>A0A2U1JVB6_9FLAO</name>
<keyword evidence="3" id="KW-1185">Reference proteome</keyword>